<accession>A0ACC0LWR9</accession>
<name>A0ACC0LWR9_RHOML</name>
<keyword evidence="2" id="KW-1185">Reference proteome</keyword>
<protein>
    <submittedName>
        <fullName evidence="1">Uncharacterized protein</fullName>
    </submittedName>
</protein>
<sequence>MEPKRNFGAPTSDQNGDHPLSGGNEYSHCGEEPERKDVTSRPLKRDIISSQRCASKLSIRQVIISLMGCTLFL</sequence>
<dbReference type="EMBL" id="CM046398">
    <property type="protein sequence ID" value="KAI8532752.1"/>
    <property type="molecule type" value="Genomic_DNA"/>
</dbReference>
<organism evidence="1 2">
    <name type="scientific">Rhododendron molle</name>
    <name type="common">Chinese azalea</name>
    <name type="synonym">Azalea mollis</name>
    <dbReference type="NCBI Taxonomy" id="49168"/>
    <lineage>
        <taxon>Eukaryota</taxon>
        <taxon>Viridiplantae</taxon>
        <taxon>Streptophyta</taxon>
        <taxon>Embryophyta</taxon>
        <taxon>Tracheophyta</taxon>
        <taxon>Spermatophyta</taxon>
        <taxon>Magnoliopsida</taxon>
        <taxon>eudicotyledons</taxon>
        <taxon>Gunneridae</taxon>
        <taxon>Pentapetalae</taxon>
        <taxon>asterids</taxon>
        <taxon>Ericales</taxon>
        <taxon>Ericaceae</taxon>
        <taxon>Ericoideae</taxon>
        <taxon>Rhodoreae</taxon>
        <taxon>Rhododendron</taxon>
    </lineage>
</organism>
<gene>
    <name evidence="1" type="ORF">RHMOL_Rhmol11G0238200</name>
</gene>
<evidence type="ECO:0000313" key="1">
    <source>
        <dbReference type="EMBL" id="KAI8532752.1"/>
    </source>
</evidence>
<proteinExistence type="predicted"/>
<reference evidence="1" key="1">
    <citation type="submission" date="2022-02" db="EMBL/GenBank/DDBJ databases">
        <title>Plant Genome Project.</title>
        <authorList>
            <person name="Zhang R.-G."/>
        </authorList>
    </citation>
    <scope>NUCLEOTIDE SEQUENCE</scope>
    <source>
        <strain evidence="1">AT1</strain>
    </source>
</reference>
<dbReference type="Proteomes" id="UP001062846">
    <property type="component" value="Chromosome 11"/>
</dbReference>
<comment type="caution">
    <text evidence="1">The sequence shown here is derived from an EMBL/GenBank/DDBJ whole genome shotgun (WGS) entry which is preliminary data.</text>
</comment>
<evidence type="ECO:0000313" key="2">
    <source>
        <dbReference type="Proteomes" id="UP001062846"/>
    </source>
</evidence>